<sequence>MADVQRPPPRATLPPTRSRAWTAGAHRSILTEELCSLPLYRRLVSSEADAALLAQLEREFTALVESAGEDGEDLVCVRFPVYLPSSARALVAACARRFKLRPESFGEEEKRFMAVYMHPRSAVIPVLRLEDFAHATSYYALPPPPPAPTYDNRRDQFGRRPDSVVELEAPERPLRHDYSSWRSPAPEQREPVGYECEAAGCHAHLIELASFEPELDAAGPLRGAVAGALRGALPGLITLRPLPAGFVAVFSSAVAAEAATIAHRQFPHDVGGEGEGADWPRDLSLALPGGERRCRARPLSLFAQRPRASGRGGAPRALQAALRGVGGGGGGNAGHSAQVRGVLPFMNGTSYAERSGRRSSNTMYSTLRAGAAAMAIAAAEDSSARRRAYDGGDTDHPARWVCSLAPRPWM</sequence>
<dbReference type="PROSITE" id="PS51061">
    <property type="entry name" value="R3H"/>
    <property type="match status" value="1"/>
</dbReference>
<dbReference type="HOGENOM" id="CLU_671628_0_0_1"/>
<dbReference type="GO" id="GO:0003676">
    <property type="term" value="F:nucleic acid binding"/>
    <property type="evidence" value="ECO:0007669"/>
    <property type="project" value="UniProtKB-UniRule"/>
</dbReference>
<reference evidence="2" key="2">
    <citation type="submission" date="2024-10" db="UniProtKB">
        <authorList>
            <consortium name="EnsemblProtists"/>
        </authorList>
    </citation>
    <scope>IDENTIFICATION</scope>
</reference>
<organism evidence="2 3">
    <name type="scientific">Emiliania huxleyi (strain CCMP1516)</name>
    <dbReference type="NCBI Taxonomy" id="280463"/>
    <lineage>
        <taxon>Eukaryota</taxon>
        <taxon>Haptista</taxon>
        <taxon>Haptophyta</taxon>
        <taxon>Prymnesiophyceae</taxon>
        <taxon>Isochrysidales</taxon>
        <taxon>Noelaerhabdaceae</taxon>
        <taxon>Emiliania</taxon>
    </lineage>
</organism>
<dbReference type="InterPro" id="IPR036867">
    <property type="entry name" value="R3H_dom_sf"/>
</dbReference>
<dbReference type="AlphaFoldDB" id="A0A0D3JHZ6"/>
<protein>
    <recommendedName>
        <fullName evidence="1">R3H domain-containing protein</fullName>
    </recommendedName>
</protein>
<dbReference type="Proteomes" id="UP000013827">
    <property type="component" value="Unassembled WGS sequence"/>
</dbReference>
<keyword evidence="3" id="KW-1185">Reference proteome</keyword>
<dbReference type="Gene3D" id="3.30.1370.50">
    <property type="entry name" value="R3H-like domain"/>
    <property type="match status" value="1"/>
</dbReference>
<proteinExistence type="predicted"/>
<feature type="domain" description="R3H" evidence="1">
    <location>
        <begin position="50"/>
        <end position="119"/>
    </location>
</feature>
<name>A0A0D3JHZ6_EMIH1</name>
<evidence type="ECO:0000313" key="3">
    <source>
        <dbReference type="Proteomes" id="UP000013827"/>
    </source>
</evidence>
<dbReference type="KEGG" id="ehx:EMIHUDRAFT_195735"/>
<dbReference type="GeneID" id="17268678"/>
<evidence type="ECO:0000313" key="2">
    <source>
        <dbReference type="EnsemblProtists" id="EOD23131"/>
    </source>
</evidence>
<dbReference type="PaxDb" id="2903-EOD23131"/>
<evidence type="ECO:0000259" key="1">
    <source>
        <dbReference type="PROSITE" id="PS51061"/>
    </source>
</evidence>
<dbReference type="CDD" id="cd02325">
    <property type="entry name" value="R3H"/>
    <property type="match status" value="1"/>
</dbReference>
<dbReference type="RefSeq" id="XP_005775560.1">
    <property type="nucleotide sequence ID" value="XM_005775503.1"/>
</dbReference>
<dbReference type="EnsemblProtists" id="EOD23131">
    <property type="protein sequence ID" value="EOD23131"/>
    <property type="gene ID" value="EMIHUDRAFT_195735"/>
</dbReference>
<dbReference type="InterPro" id="IPR001374">
    <property type="entry name" value="R3H_dom"/>
</dbReference>
<accession>A0A0D3JHZ6</accession>
<reference evidence="3" key="1">
    <citation type="journal article" date="2013" name="Nature">
        <title>Pan genome of the phytoplankton Emiliania underpins its global distribution.</title>
        <authorList>
            <person name="Read B.A."/>
            <person name="Kegel J."/>
            <person name="Klute M.J."/>
            <person name="Kuo A."/>
            <person name="Lefebvre S.C."/>
            <person name="Maumus F."/>
            <person name="Mayer C."/>
            <person name="Miller J."/>
            <person name="Monier A."/>
            <person name="Salamov A."/>
            <person name="Young J."/>
            <person name="Aguilar M."/>
            <person name="Claverie J.M."/>
            <person name="Frickenhaus S."/>
            <person name="Gonzalez K."/>
            <person name="Herman E.K."/>
            <person name="Lin Y.C."/>
            <person name="Napier J."/>
            <person name="Ogata H."/>
            <person name="Sarno A.F."/>
            <person name="Shmutz J."/>
            <person name="Schroeder D."/>
            <person name="de Vargas C."/>
            <person name="Verret F."/>
            <person name="von Dassow P."/>
            <person name="Valentin K."/>
            <person name="Van de Peer Y."/>
            <person name="Wheeler G."/>
            <person name="Dacks J.B."/>
            <person name="Delwiche C.F."/>
            <person name="Dyhrman S.T."/>
            <person name="Glockner G."/>
            <person name="John U."/>
            <person name="Richards T."/>
            <person name="Worden A.Z."/>
            <person name="Zhang X."/>
            <person name="Grigoriev I.V."/>
            <person name="Allen A.E."/>
            <person name="Bidle K."/>
            <person name="Borodovsky M."/>
            <person name="Bowler C."/>
            <person name="Brownlee C."/>
            <person name="Cock J.M."/>
            <person name="Elias M."/>
            <person name="Gladyshev V.N."/>
            <person name="Groth M."/>
            <person name="Guda C."/>
            <person name="Hadaegh A."/>
            <person name="Iglesias-Rodriguez M.D."/>
            <person name="Jenkins J."/>
            <person name="Jones B.M."/>
            <person name="Lawson T."/>
            <person name="Leese F."/>
            <person name="Lindquist E."/>
            <person name="Lobanov A."/>
            <person name="Lomsadze A."/>
            <person name="Malik S.B."/>
            <person name="Marsh M.E."/>
            <person name="Mackinder L."/>
            <person name="Mock T."/>
            <person name="Mueller-Roeber B."/>
            <person name="Pagarete A."/>
            <person name="Parker M."/>
            <person name="Probert I."/>
            <person name="Quesneville H."/>
            <person name="Raines C."/>
            <person name="Rensing S.A."/>
            <person name="Riano-Pachon D.M."/>
            <person name="Richier S."/>
            <person name="Rokitta S."/>
            <person name="Shiraiwa Y."/>
            <person name="Soanes D.M."/>
            <person name="van der Giezen M."/>
            <person name="Wahlund T.M."/>
            <person name="Williams B."/>
            <person name="Wilson W."/>
            <person name="Wolfe G."/>
            <person name="Wurch L.L."/>
        </authorList>
    </citation>
    <scope>NUCLEOTIDE SEQUENCE</scope>
</reference>